<accession>A0A6J5VCW0</accession>
<gene>
    <name evidence="1" type="ORF">CURHAP_LOCUS42504</name>
</gene>
<dbReference type="Proteomes" id="UP000507222">
    <property type="component" value="Unassembled WGS sequence"/>
</dbReference>
<sequence>MFPPIHHSTEAFQTTIVGSMHKKLAGLEEEIDDEPRHHIS</sequence>
<protein>
    <submittedName>
        <fullName evidence="1">Uncharacterized protein</fullName>
    </submittedName>
</protein>
<evidence type="ECO:0000313" key="2">
    <source>
        <dbReference type="Proteomes" id="UP000507222"/>
    </source>
</evidence>
<proteinExistence type="predicted"/>
<reference evidence="1 2" key="1">
    <citation type="submission" date="2020-05" db="EMBL/GenBank/DDBJ databases">
        <authorList>
            <person name="Campoy J."/>
            <person name="Schneeberger K."/>
            <person name="Spophaly S."/>
        </authorList>
    </citation>
    <scope>NUCLEOTIDE SEQUENCE [LARGE SCALE GENOMIC DNA]</scope>
    <source>
        <strain evidence="1">PruArmRojPasFocal</strain>
    </source>
</reference>
<dbReference type="EMBL" id="CAEKDK010000007">
    <property type="protein sequence ID" value="CAB4286032.1"/>
    <property type="molecule type" value="Genomic_DNA"/>
</dbReference>
<organism evidence="1 2">
    <name type="scientific">Prunus armeniaca</name>
    <name type="common">Apricot</name>
    <name type="synonym">Armeniaca vulgaris</name>
    <dbReference type="NCBI Taxonomy" id="36596"/>
    <lineage>
        <taxon>Eukaryota</taxon>
        <taxon>Viridiplantae</taxon>
        <taxon>Streptophyta</taxon>
        <taxon>Embryophyta</taxon>
        <taxon>Tracheophyta</taxon>
        <taxon>Spermatophyta</taxon>
        <taxon>Magnoliopsida</taxon>
        <taxon>eudicotyledons</taxon>
        <taxon>Gunneridae</taxon>
        <taxon>Pentapetalae</taxon>
        <taxon>rosids</taxon>
        <taxon>fabids</taxon>
        <taxon>Rosales</taxon>
        <taxon>Rosaceae</taxon>
        <taxon>Amygdaloideae</taxon>
        <taxon>Amygdaleae</taxon>
        <taxon>Prunus</taxon>
    </lineage>
</organism>
<name>A0A6J5VCW0_PRUAR</name>
<dbReference type="AlphaFoldDB" id="A0A6J5VCW0"/>
<evidence type="ECO:0000313" key="1">
    <source>
        <dbReference type="EMBL" id="CAB4286032.1"/>
    </source>
</evidence>